<sequence length="387" mass="40754">MPKVDNLSLISVLRHTLTVAMIGINVSTATINVNQVSFKPNTYNVGNGSSYLFGSSVSGANSIEISSLTIIIGNSSNFMLLGSMVTTSSNRYLFGGITAYINTASSINVNSVILDSYQKFSTGYVQSSGFLVGYVDSSSINVTLKNLCLQQNMTTTTLEFLRFGLIGESSGNTSIQNASVTFSVPDTWFNCFGIVGRQNSNSFAEVINLRTSVSINSSNGDNVGSVFGYEGAKNCSVKNTNVVGGNISGSNYVGGIIGDQYNNMTIMNSSVLSSNLSGLSQIGGIIGDSNPNANATILDYLVQNSNFSGSYQVGGIIGYCYSSKLYLTNVQIKFVRITSSSDSGVVVGKNNGGTYSFITSTASSNYINSVKQTDCVSLSNSKPLTGC</sequence>
<keyword evidence="3" id="KW-1185">Reference proteome</keyword>
<dbReference type="Gene3D" id="2.160.20.110">
    <property type="match status" value="1"/>
</dbReference>
<accession>A0AA86PES9</accession>
<evidence type="ECO:0000313" key="3">
    <source>
        <dbReference type="Proteomes" id="UP001642409"/>
    </source>
</evidence>
<comment type="caution">
    <text evidence="1">The sequence shown here is derived from an EMBL/GenBank/DDBJ whole genome shotgun (WGS) entry which is preliminary data.</text>
</comment>
<dbReference type="EMBL" id="CATOUU010000642">
    <property type="protein sequence ID" value="CAI9936726.1"/>
    <property type="molecule type" value="Genomic_DNA"/>
</dbReference>
<dbReference type="EMBL" id="CAXDID020000098">
    <property type="protein sequence ID" value="CAL6025208.1"/>
    <property type="molecule type" value="Genomic_DNA"/>
</dbReference>
<evidence type="ECO:0000313" key="1">
    <source>
        <dbReference type="EMBL" id="CAI9936726.1"/>
    </source>
</evidence>
<gene>
    <name evidence="1" type="ORF">HINF_LOCUS24371</name>
    <name evidence="2" type="ORF">HINF_LOCUS30046</name>
</gene>
<proteinExistence type="predicted"/>
<name>A0AA86PES9_9EUKA</name>
<protein>
    <submittedName>
        <fullName evidence="2">Hypothetical_protein</fullName>
    </submittedName>
</protein>
<evidence type="ECO:0000313" key="2">
    <source>
        <dbReference type="EMBL" id="CAL6025208.1"/>
    </source>
</evidence>
<dbReference type="AlphaFoldDB" id="A0AA86PES9"/>
<reference evidence="2 3" key="2">
    <citation type="submission" date="2024-07" db="EMBL/GenBank/DDBJ databases">
        <authorList>
            <person name="Akdeniz Z."/>
        </authorList>
    </citation>
    <scope>NUCLEOTIDE SEQUENCE [LARGE SCALE GENOMIC DNA]</scope>
</reference>
<organism evidence="1">
    <name type="scientific">Hexamita inflata</name>
    <dbReference type="NCBI Taxonomy" id="28002"/>
    <lineage>
        <taxon>Eukaryota</taxon>
        <taxon>Metamonada</taxon>
        <taxon>Diplomonadida</taxon>
        <taxon>Hexamitidae</taxon>
        <taxon>Hexamitinae</taxon>
        <taxon>Hexamita</taxon>
    </lineage>
</organism>
<reference evidence="1" key="1">
    <citation type="submission" date="2023-06" db="EMBL/GenBank/DDBJ databases">
        <authorList>
            <person name="Kurt Z."/>
        </authorList>
    </citation>
    <scope>NUCLEOTIDE SEQUENCE</scope>
</reference>
<dbReference type="Proteomes" id="UP001642409">
    <property type="component" value="Unassembled WGS sequence"/>
</dbReference>